<proteinExistence type="predicted"/>
<dbReference type="Gene3D" id="1.20.1610.10">
    <property type="entry name" value="alpha-1,2-mannosidases domains"/>
    <property type="match status" value="1"/>
</dbReference>
<keyword evidence="3" id="KW-0106">Calcium</keyword>
<dbReference type="Pfam" id="PF07971">
    <property type="entry name" value="Glyco_hydro_92"/>
    <property type="match status" value="1"/>
</dbReference>
<dbReference type="RefSeq" id="WP_087401024.1">
    <property type="nucleotide sequence ID" value="NZ_NFHB01000001.1"/>
</dbReference>
<dbReference type="PANTHER" id="PTHR12143">
    <property type="entry name" value="PEPTIDE N-GLYCANASE PNGASE -RELATED"/>
    <property type="match status" value="1"/>
</dbReference>
<feature type="chain" id="PRO_5012508688" evidence="4">
    <location>
        <begin position="24"/>
        <end position="757"/>
    </location>
</feature>
<dbReference type="InterPro" id="IPR008928">
    <property type="entry name" value="6-hairpin_glycosidase_sf"/>
</dbReference>
<dbReference type="GO" id="GO:0006516">
    <property type="term" value="P:glycoprotein catabolic process"/>
    <property type="evidence" value="ECO:0007669"/>
    <property type="project" value="TreeGrafter"/>
</dbReference>
<dbReference type="InterPro" id="IPR014718">
    <property type="entry name" value="GH-type_carb-bd"/>
</dbReference>
<reference evidence="8" key="1">
    <citation type="submission" date="2017-04" db="EMBL/GenBank/DDBJ databases">
        <title>Function of individual gut microbiota members based on whole genome sequencing of pure cultures obtained from chicken caecum.</title>
        <authorList>
            <person name="Medvecky M."/>
            <person name="Cejkova D."/>
            <person name="Polansky O."/>
            <person name="Karasova D."/>
            <person name="Kubasova T."/>
            <person name="Cizek A."/>
            <person name="Rychlik I."/>
        </authorList>
    </citation>
    <scope>NUCLEOTIDE SEQUENCE [LARGE SCALE GENOMIC DNA]</scope>
    <source>
        <strain evidence="8">An90</strain>
    </source>
</reference>
<dbReference type="InterPro" id="IPR005887">
    <property type="entry name" value="GH92_a_mannosidase_put"/>
</dbReference>
<feature type="signal peptide" evidence="4">
    <location>
        <begin position="1"/>
        <end position="23"/>
    </location>
</feature>
<evidence type="ECO:0000256" key="1">
    <source>
        <dbReference type="ARBA" id="ARBA00001913"/>
    </source>
</evidence>
<dbReference type="GO" id="GO:0030246">
    <property type="term" value="F:carbohydrate binding"/>
    <property type="evidence" value="ECO:0007669"/>
    <property type="project" value="InterPro"/>
</dbReference>
<name>A0A1Y3R0Z1_9BACT</name>
<protein>
    <submittedName>
        <fullName evidence="7">Alpha-mannosidase</fullName>
    </submittedName>
</protein>
<dbReference type="GO" id="GO:0005829">
    <property type="term" value="C:cytosol"/>
    <property type="evidence" value="ECO:0007669"/>
    <property type="project" value="TreeGrafter"/>
</dbReference>
<feature type="domain" description="Glycosyl hydrolase family 92 N-terminal" evidence="6">
    <location>
        <begin position="29"/>
        <end position="283"/>
    </location>
</feature>
<dbReference type="InterPro" id="IPR041371">
    <property type="entry name" value="GH92_N"/>
</dbReference>
<sequence length="757" mass="85141">MPLRRTLPVAALAAVILCAPLCAQEPADWVDPFIGTTNFGTTNPGAVCPNGMMSVVPFNVMGSDENLYDKDARWWSAPYEYRNKFFTGFAHVTLSGVGCPELGSLLVMPTAGALDVDYRNYGSAYTGQTASPGYYSNLLTKYGIRTEVTATPRTSAERYTFPEGTGHILLNLGEGLTNESGAWVRRVSDTEVEGMKLLGTFCYNPQAVFPVYFVMRVSKRPAATGFWKKQPPKQGVEAEWDKDAGNYKLYTQYGKDIAGDDVGVWFSYDMQPGEQVEVRMGVSFVSAENARLNLEAEQQGRSFDDIRAAARRTWNDDLGRIRVEGGTEAQKKVFYTGLYHALIHPNVLSDVNGEYPAMESAEIRTAEGNRYTVFSLWDTYRNLHQLLTLVYPERQLEMVRSMVGMYREWGWLPKWELYGRETFTMEGDPSIPVIVDTWMKGLRDFDVDAAYEAMRKSATTPGARNRMRPDIDPYIEKGYVPLGFYARDLSGDNSVSHALEYYIADHALSLLADSLGKKDDAALFRARSLGYKNYYSTESGTFRPITREGKFLTPFDPRQGENFEPVPGFHEGSAWNYTFYVPHDVAGLARLMGGRRRFIDKLQMVFDQGLYDPANEPDIAYPYLFSYFRGEEWRTQREVRRLLDRYFTTAPDGIPGNDDTGTMSAWAVFSMMGLYPDCPGEPYYTLTSPVFDKVTVTLDPKYYPAGELVIETERSGAGDVYIGSMTLGGRPLKKYRISHGELVGGGRLVFGLQPERK</sequence>
<dbReference type="InterPro" id="IPR050883">
    <property type="entry name" value="PNGase"/>
</dbReference>
<dbReference type="InterPro" id="IPR012939">
    <property type="entry name" value="Glyco_hydro_92"/>
</dbReference>
<dbReference type="Gene3D" id="1.20.1050.60">
    <property type="entry name" value="alpha-1,2-mannosidase"/>
    <property type="match status" value="1"/>
</dbReference>
<keyword evidence="4" id="KW-0732">Signal</keyword>
<dbReference type="GO" id="GO:0000224">
    <property type="term" value="F:peptide-N4-(N-acetyl-beta-glucosaminyl)asparagine amidase activity"/>
    <property type="evidence" value="ECO:0007669"/>
    <property type="project" value="TreeGrafter"/>
</dbReference>
<dbReference type="NCBIfam" id="TIGR01180">
    <property type="entry name" value="aman2_put"/>
    <property type="match status" value="1"/>
</dbReference>
<evidence type="ECO:0000259" key="6">
    <source>
        <dbReference type="Pfam" id="PF17678"/>
    </source>
</evidence>
<dbReference type="Pfam" id="PF17678">
    <property type="entry name" value="Glyco_hydro_92N"/>
    <property type="match status" value="1"/>
</dbReference>
<dbReference type="EMBL" id="NFHB01000001">
    <property type="protein sequence ID" value="OUN04975.1"/>
    <property type="molecule type" value="Genomic_DNA"/>
</dbReference>
<dbReference type="GO" id="GO:0005975">
    <property type="term" value="P:carbohydrate metabolic process"/>
    <property type="evidence" value="ECO:0007669"/>
    <property type="project" value="InterPro"/>
</dbReference>
<evidence type="ECO:0000313" key="7">
    <source>
        <dbReference type="EMBL" id="OUN04975.1"/>
    </source>
</evidence>
<dbReference type="PANTHER" id="PTHR12143:SF39">
    <property type="entry name" value="SECRETED PROTEIN"/>
    <property type="match status" value="1"/>
</dbReference>
<dbReference type="FunFam" id="3.30.2080.10:FF:000001">
    <property type="entry name" value="Alpha-1,2-mannosidase subfamily"/>
    <property type="match status" value="1"/>
</dbReference>
<evidence type="ECO:0000313" key="8">
    <source>
        <dbReference type="Proteomes" id="UP000195772"/>
    </source>
</evidence>
<comment type="cofactor">
    <cofactor evidence="1">
        <name>Ca(2+)</name>
        <dbReference type="ChEBI" id="CHEBI:29108"/>
    </cofactor>
</comment>
<dbReference type="Proteomes" id="UP000195772">
    <property type="component" value="Unassembled WGS sequence"/>
</dbReference>
<dbReference type="Gene3D" id="2.70.98.10">
    <property type="match status" value="1"/>
</dbReference>
<gene>
    <name evidence="7" type="ORF">B5G41_01320</name>
</gene>
<dbReference type="AlphaFoldDB" id="A0A1Y3R0Z1"/>
<comment type="caution">
    <text evidence="7">The sequence shown here is derived from an EMBL/GenBank/DDBJ whole genome shotgun (WGS) entry which is preliminary data.</text>
</comment>
<evidence type="ECO:0000256" key="3">
    <source>
        <dbReference type="ARBA" id="ARBA00022837"/>
    </source>
</evidence>
<feature type="domain" description="Glycosyl hydrolase family 92" evidence="5">
    <location>
        <begin position="289"/>
        <end position="753"/>
    </location>
</feature>
<evidence type="ECO:0000259" key="5">
    <source>
        <dbReference type="Pfam" id="PF07971"/>
    </source>
</evidence>
<dbReference type="Gene3D" id="3.30.2080.10">
    <property type="entry name" value="GH92 mannosidase domain"/>
    <property type="match status" value="1"/>
</dbReference>
<dbReference type="eggNOG" id="COG3537">
    <property type="taxonomic scope" value="Bacteria"/>
</dbReference>
<dbReference type="FunFam" id="1.20.1050.60:FF:000001">
    <property type="entry name" value="Putative alpha-1,2-mannosidase"/>
    <property type="match status" value="1"/>
</dbReference>
<organism evidence="7 8">
    <name type="scientific">Alistipes onderdonkii</name>
    <dbReference type="NCBI Taxonomy" id="328813"/>
    <lineage>
        <taxon>Bacteria</taxon>
        <taxon>Pseudomonadati</taxon>
        <taxon>Bacteroidota</taxon>
        <taxon>Bacteroidia</taxon>
        <taxon>Bacteroidales</taxon>
        <taxon>Rikenellaceae</taxon>
        <taxon>Alistipes</taxon>
    </lineage>
</organism>
<evidence type="ECO:0000256" key="4">
    <source>
        <dbReference type="SAM" id="SignalP"/>
    </source>
</evidence>
<evidence type="ECO:0000256" key="2">
    <source>
        <dbReference type="ARBA" id="ARBA00011245"/>
    </source>
</evidence>
<comment type="subunit">
    <text evidence="2">Monomer.</text>
</comment>
<dbReference type="OrthoDB" id="9762711at2"/>
<accession>A0A1Y3R0Z1</accession>
<dbReference type="SUPFAM" id="SSF48208">
    <property type="entry name" value="Six-hairpin glycosidases"/>
    <property type="match status" value="1"/>
</dbReference>